<evidence type="ECO:0000256" key="2">
    <source>
        <dbReference type="ARBA" id="ARBA00022692"/>
    </source>
</evidence>
<sequence>MDTVYFYLAASGVLTVLMWTPYILARIAVWGIPTFLNNYPENYPAREPEPPLWAQRAKRAHLNMVETLPAFIAVTLAAALIAPDATGAAIGHWSAVFFFARLAHAAIYTLGIPYLRTPTYLVSWLAILAIGALALA</sequence>
<evidence type="ECO:0000256" key="4">
    <source>
        <dbReference type="ARBA" id="ARBA00023136"/>
    </source>
</evidence>
<keyword evidence="7" id="KW-1185">Reference proteome</keyword>
<dbReference type="SUPFAM" id="SSF161084">
    <property type="entry name" value="MAPEG domain-like"/>
    <property type="match status" value="1"/>
</dbReference>
<organism evidence="6 7">
    <name type="scientific">Marinobacterium aestuariivivens</name>
    <dbReference type="NCBI Taxonomy" id="1698799"/>
    <lineage>
        <taxon>Bacteria</taxon>
        <taxon>Pseudomonadati</taxon>
        <taxon>Pseudomonadota</taxon>
        <taxon>Gammaproteobacteria</taxon>
        <taxon>Oceanospirillales</taxon>
        <taxon>Oceanospirillaceae</taxon>
        <taxon>Marinobacterium</taxon>
    </lineage>
</organism>
<dbReference type="Proteomes" id="UP001596422">
    <property type="component" value="Unassembled WGS sequence"/>
</dbReference>
<proteinExistence type="predicted"/>
<keyword evidence="2 5" id="KW-0812">Transmembrane</keyword>
<dbReference type="RefSeq" id="WP_379909643.1">
    <property type="nucleotide sequence ID" value="NZ_JBHSWE010000001.1"/>
</dbReference>
<keyword evidence="3 5" id="KW-1133">Transmembrane helix</keyword>
<evidence type="ECO:0000256" key="1">
    <source>
        <dbReference type="ARBA" id="ARBA00004370"/>
    </source>
</evidence>
<keyword evidence="4 5" id="KW-0472">Membrane</keyword>
<accession>A0ABW2A0Z4</accession>
<dbReference type="InterPro" id="IPR001129">
    <property type="entry name" value="Membr-assoc_MAPEG"/>
</dbReference>
<dbReference type="PANTHER" id="PTHR35371">
    <property type="entry name" value="INNER MEMBRANE PROTEIN"/>
    <property type="match status" value="1"/>
</dbReference>
<dbReference type="InterPro" id="IPR023352">
    <property type="entry name" value="MAPEG-like_dom_sf"/>
</dbReference>
<evidence type="ECO:0000313" key="7">
    <source>
        <dbReference type="Proteomes" id="UP001596422"/>
    </source>
</evidence>
<dbReference type="Gene3D" id="1.20.120.550">
    <property type="entry name" value="Membrane associated eicosanoid/glutathione metabolism-like domain"/>
    <property type="match status" value="1"/>
</dbReference>
<dbReference type="Pfam" id="PF01124">
    <property type="entry name" value="MAPEG"/>
    <property type="match status" value="1"/>
</dbReference>
<gene>
    <name evidence="6" type="ORF">ACFQDL_14450</name>
</gene>
<evidence type="ECO:0000313" key="6">
    <source>
        <dbReference type="EMBL" id="MFC6671133.1"/>
    </source>
</evidence>
<comment type="subcellular location">
    <subcellularLocation>
        <location evidence="1">Membrane</location>
    </subcellularLocation>
</comment>
<dbReference type="EMBL" id="JBHSWE010000001">
    <property type="protein sequence ID" value="MFC6671133.1"/>
    <property type="molecule type" value="Genomic_DNA"/>
</dbReference>
<feature type="transmembrane region" description="Helical" evidence="5">
    <location>
        <begin position="62"/>
        <end position="82"/>
    </location>
</feature>
<comment type="caution">
    <text evidence="6">The sequence shown here is derived from an EMBL/GenBank/DDBJ whole genome shotgun (WGS) entry which is preliminary data.</text>
</comment>
<name>A0ABW2A0Z4_9GAMM</name>
<feature type="transmembrane region" description="Helical" evidence="5">
    <location>
        <begin position="6"/>
        <end position="25"/>
    </location>
</feature>
<evidence type="ECO:0000256" key="3">
    <source>
        <dbReference type="ARBA" id="ARBA00022989"/>
    </source>
</evidence>
<feature type="transmembrane region" description="Helical" evidence="5">
    <location>
        <begin position="117"/>
        <end position="135"/>
    </location>
</feature>
<dbReference type="PANTHER" id="PTHR35371:SF1">
    <property type="entry name" value="BLR7753 PROTEIN"/>
    <property type="match status" value="1"/>
</dbReference>
<evidence type="ECO:0000256" key="5">
    <source>
        <dbReference type="SAM" id="Phobius"/>
    </source>
</evidence>
<reference evidence="7" key="1">
    <citation type="journal article" date="2019" name="Int. J. Syst. Evol. Microbiol.">
        <title>The Global Catalogue of Microorganisms (GCM) 10K type strain sequencing project: providing services to taxonomists for standard genome sequencing and annotation.</title>
        <authorList>
            <consortium name="The Broad Institute Genomics Platform"/>
            <consortium name="The Broad Institute Genome Sequencing Center for Infectious Disease"/>
            <person name="Wu L."/>
            <person name="Ma J."/>
        </authorList>
    </citation>
    <scope>NUCLEOTIDE SEQUENCE [LARGE SCALE GENOMIC DNA]</scope>
    <source>
        <strain evidence="7">NBRC 111756</strain>
    </source>
</reference>
<protein>
    <submittedName>
        <fullName evidence="6">MAPEG family protein</fullName>
    </submittedName>
</protein>